<dbReference type="CDD" id="cd01094">
    <property type="entry name" value="Alkanesulfonate_monoxygenase"/>
    <property type="match status" value="1"/>
</dbReference>
<evidence type="ECO:0000256" key="3">
    <source>
        <dbReference type="ARBA" id="ARBA00023002"/>
    </source>
</evidence>
<proteinExistence type="predicted"/>
<reference evidence="6 7" key="1">
    <citation type="submission" date="2020-06" db="EMBL/GenBank/DDBJ databases">
        <authorList>
            <person name="Jo H."/>
        </authorList>
    </citation>
    <scope>NUCLEOTIDE SEQUENCE [LARGE SCALE GENOMIC DNA]</scope>
    <source>
        <strain evidence="6 7">I46</strain>
    </source>
</reference>
<dbReference type="PANTHER" id="PTHR42847:SF4">
    <property type="entry name" value="ALKANESULFONATE MONOOXYGENASE-RELATED"/>
    <property type="match status" value="1"/>
</dbReference>
<protein>
    <submittedName>
        <fullName evidence="6">LLM class flavin-dependent oxidoreductase</fullName>
    </submittedName>
</protein>
<dbReference type="InterPro" id="IPR036661">
    <property type="entry name" value="Luciferase-like_sf"/>
</dbReference>
<dbReference type="AlphaFoldDB" id="A0A7D5EXB0"/>
<dbReference type="PANTHER" id="PTHR42847">
    <property type="entry name" value="ALKANESULFONATE MONOOXYGENASE"/>
    <property type="match status" value="1"/>
</dbReference>
<keyword evidence="2" id="KW-0288">FMN</keyword>
<evidence type="ECO:0000256" key="2">
    <source>
        <dbReference type="ARBA" id="ARBA00022643"/>
    </source>
</evidence>
<dbReference type="Proteomes" id="UP000509638">
    <property type="component" value="Chromosome"/>
</dbReference>
<sequence>MRFGYWTPTYGGWLRNVADEQTPATFEHIARIALAAEDGGFDVTLVPELNLNDIKGHTGPALDAWAIATATAAVTSRIEIMAALRPSYHPVALAAKQATTIQEIAQGRFTLNVVSAWWAEEARQYGISFADHDDRYALTTEYVDVLRGLWSETPFSHEGRHFSLEGTHLEPKPSTQPLIYAGGESEAGRAAIAGFADAYVTHGGTVDELRTKVADMRARRERAGKPAFRHFGMAAFAIVRDTEEEAQAELARITDVRSGAAYESYQDFVTKSQLDVEISLREYSVSNRGLRPELIGTPQQVADRIRQFQDVGVDTLLLQFSPALDELERFAEQVIPLVNDVRG</sequence>
<evidence type="ECO:0000313" key="6">
    <source>
        <dbReference type="EMBL" id="QLD11984.1"/>
    </source>
</evidence>
<evidence type="ECO:0000259" key="5">
    <source>
        <dbReference type="Pfam" id="PF00296"/>
    </source>
</evidence>
<feature type="domain" description="Luciferase-like" evidence="5">
    <location>
        <begin position="1"/>
        <end position="315"/>
    </location>
</feature>
<evidence type="ECO:0000256" key="4">
    <source>
        <dbReference type="ARBA" id="ARBA00023033"/>
    </source>
</evidence>
<keyword evidence="4" id="KW-0503">Monooxygenase</keyword>
<dbReference type="GO" id="GO:0008726">
    <property type="term" value="F:alkanesulfonate monooxygenase activity"/>
    <property type="evidence" value="ECO:0007669"/>
    <property type="project" value="TreeGrafter"/>
</dbReference>
<dbReference type="EMBL" id="CP058316">
    <property type="protein sequence ID" value="QLD11984.1"/>
    <property type="molecule type" value="Genomic_DNA"/>
</dbReference>
<dbReference type="InterPro" id="IPR050172">
    <property type="entry name" value="SsuD_RutA_monooxygenase"/>
</dbReference>
<evidence type="ECO:0000256" key="1">
    <source>
        <dbReference type="ARBA" id="ARBA00022630"/>
    </source>
</evidence>
<keyword evidence="1" id="KW-0285">Flavoprotein</keyword>
<dbReference type="InterPro" id="IPR011251">
    <property type="entry name" value="Luciferase-like_dom"/>
</dbReference>
<dbReference type="SUPFAM" id="SSF51679">
    <property type="entry name" value="Bacterial luciferase-like"/>
    <property type="match status" value="1"/>
</dbReference>
<dbReference type="RefSeq" id="WP_178012377.1">
    <property type="nucleotide sequence ID" value="NZ_CP058316.1"/>
</dbReference>
<dbReference type="Pfam" id="PF00296">
    <property type="entry name" value="Bac_luciferase"/>
    <property type="match status" value="1"/>
</dbReference>
<evidence type="ECO:0000313" key="7">
    <source>
        <dbReference type="Proteomes" id="UP000509638"/>
    </source>
</evidence>
<keyword evidence="3" id="KW-0560">Oxidoreductase</keyword>
<dbReference type="GO" id="GO:0046306">
    <property type="term" value="P:alkanesulfonate catabolic process"/>
    <property type="evidence" value="ECO:0007669"/>
    <property type="project" value="TreeGrafter"/>
</dbReference>
<organism evidence="6 7">
    <name type="scientific">Microbacterium oleivorans</name>
    <dbReference type="NCBI Taxonomy" id="273677"/>
    <lineage>
        <taxon>Bacteria</taxon>
        <taxon>Bacillati</taxon>
        <taxon>Actinomycetota</taxon>
        <taxon>Actinomycetes</taxon>
        <taxon>Micrococcales</taxon>
        <taxon>Microbacteriaceae</taxon>
        <taxon>Microbacterium</taxon>
    </lineage>
</organism>
<dbReference type="Gene3D" id="3.20.20.30">
    <property type="entry name" value="Luciferase-like domain"/>
    <property type="match status" value="1"/>
</dbReference>
<accession>A0A7D5EXB0</accession>
<gene>
    <name evidence="6" type="ORF">HW566_09540</name>
</gene>
<name>A0A7D5EXB0_9MICO</name>